<accession>A0A195CQZ0</accession>
<dbReference type="AlphaFoldDB" id="A0A195CQZ0"/>
<organism evidence="2 3">
    <name type="scientific">Cyphomyrmex costatus</name>
    <dbReference type="NCBI Taxonomy" id="456900"/>
    <lineage>
        <taxon>Eukaryota</taxon>
        <taxon>Metazoa</taxon>
        <taxon>Ecdysozoa</taxon>
        <taxon>Arthropoda</taxon>
        <taxon>Hexapoda</taxon>
        <taxon>Insecta</taxon>
        <taxon>Pterygota</taxon>
        <taxon>Neoptera</taxon>
        <taxon>Endopterygota</taxon>
        <taxon>Hymenoptera</taxon>
        <taxon>Apocrita</taxon>
        <taxon>Aculeata</taxon>
        <taxon>Formicoidea</taxon>
        <taxon>Formicidae</taxon>
        <taxon>Myrmicinae</taxon>
        <taxon>Cyphomyrmex</taxon>
    </lineage>
</organism>
<feature type="region of interest" description="Disordered" evidence="1">
    <location>
        <begin position="1"/>
        <end position="30"/>
    </location>
</feature>
<proteinExistence type="predicted"/>
<reference evidence="2 3" key="1">
    <citation type="submission" date="2016-03" db="EMBL/GenBank/DDBJ databases">
        <title>Cyphomyrmex costatus WGS genome.</title>
        <authorList>
            <person name="Nygaard S."/>
            <person name="Hu H."/>
            <person name="Boomsma J."/>
            <person name="Zhang G."/>
        </authorList>
    </citation>
    <scope>NUCLEOTIDE SEQUENCE [LARGE SCALE GENOMIC DNA]</scope>
    <source>
        <strain evidence="2">MS0001</strain>
        <tissue evidence="2">Whole body</tissue>
    </source>
</reference>
<dbReference type="Proteomes" id="UP000078542">
    <property type="component" value="Unassembled WGS sequence"/>
</dbReference>
<protein>
    <submittedName>
        <fullName evidence="2">Uncharacterized protein</fullName>
    </submittedName>
</protein>
<evidence type="ECO:0000256" key="1">
    <source>
        <dbReference type="SAM" id="MobiDB-lite"/>
    </source>
</evidence>
<gene>
    <name evidence="2" type="ORF">ALC62_06155</name>
</gene>
<evidence type="ECO:0000313" key="3">
    <source>
        <dbReference type="Proteomes" id="UP000078542"/>
    </source>
</evidence>
<dbReference type="EMBL" id="KQ977394">
    <property type="protein sequence ID" value="KYN03060.1"/>
    <property type="molecule type" value="Genomic_DNA"/>
</dbReference>
<sequence>MPRSSDRVARSHGVAGRVRDWADEGSTGAGKRNAQVSMQLIISRSHPSSLSIFLKQADCCMAAAATAGWPASREIRSSAKAINKFLKLIVSVSGTTKEEETGVSSVTEGTTVVLGAKTRTGSDPGGGIDLLAALQLHNTTRQGVTLVPGLVRLRPAYYLQESCFKISSLKNDKRQTALPLDGYACASHYTTLVMQRAINRYCERSV</sequence>
<keyword evidence="3" id="KW-1185">Reference proteome</keyword>
<name>A0A195CQZ0_9HYME</name>
<evidence type="ECO:0000313" key="2">
    <source>
        <dbReference type="EMBL" id="KYN03060.1"/>
    </source>
</evidence>